<protein>
    <submittedName>
        <fullName evidence="1">Uncharacterized protein</fullName>
    </submittedName>
</protein>
<accession>A0AC61RXM2</accession>
<gene>
    <name evidence="1" type="ORF">E5329_08700</name>
</gene>
<keyword evidence="2" id="KW-1185">Reference proteome</keyword>
<dbReference type="Proteomes" id="UP000304953">
    <property type="component" value="Unassembled WGS sequence"/>
</dbReference>
<dbReference type="EMBL" id="SRYA01000014">
    <property type="protein sequence ID" value="TGY96630.1"/>
    <property type="molecule type" value="Genomic_DNA"/>
</dbReference>
<sequence>MLKLRKPFFQNIQLHIGQDLLQKLWDKYVQSSAPEYEKIQFVYLNRETGQEEEQARQIQIFVSFLLKNKMLQMGTEKYPSSLAFGIRRMETSLRRVEKYCLTQLKGRNYTMFRNMNRYMKLLEQEKKERRRYEGWQKEHQEIEKRWEEYRLLSLFSVQVREFLEKYSSPTAGMTERELLASLSETEYHKLVETSVWEKREELIAYLKTCDEVQCQRMVERLKEETTLCRNLLRKAGLPEAGRKEKSLSEERESQERTTRERFTKLKFAGKKYAKLKGGRSEVPEKPEQEESALWKILKTVEGKLAGEKLSDMAKLFERREFLLFYQQVVEPEQEDSTITVWKKSREEMLSYLESITSRMVKGGDSVTPDIPEAGFLQQVREQLDIFFPEQRLQLEQKQMLEWNRNFREQISSMIKEEPFTVLADVAENWEEPSQLVQKLEQTVQLWKEQLRQREEQVFEKYREQYQEVLQKEFLQRRILQNNVTKKEIPEKETGEISHQDHTEHFMEMVFQTWYRERAGQEDMTEDEIQNICRWSRMLLETSGYMDSIGEPEYEEELEYLMEQVSRRMDSWEIYGETELLLRSGRQLKEAEREETGRMLDYIRELEGERREEFVSRLADAVLLWHQTNIVREIIEEQQGRIVEKQKTNSLAERQDQEKKTEGMSEFPFHDLQFLQSEETGAAGVPYRELWEWGESLLFHPEQGQEWENGDILPGQWQNERFLSQNESQEDLQIQLIRHQIEGAKDKNSLQQLMVQMNHQTEDRFHLVYADSQLDMVPIQNLLRHIRTLDEKQYGILVKELSRITEIQWAMYGEQTGEQTVLSMEKYDPEISLEHKQEAAPYKMSVPFEGKSEEKQSLPEKAQNLPDLEKTKTVRYSGSDAYPGLIFYIQGYERQRRLRMQEYTNNILFLDERGEEHLLLNNSSAGIHNRSEGMEDERGEEHLLLNNSSVSIHNRSEGIEQVSEPVPEHEPVIQNRNFWGYGRELDSQFMTKLTYSTEKNHISDQEQRWAKTRMQQETMQIKSAQAQLDQKLKEVEAELKKVENAAQAKEDVRAFAEQVKKHLYEELHVEKLRRGLV</sequence>
<reference evidence="1" key="1">
    <citation type="submission" date="2019-04" db="EMBL/GenBank/DDBJ databases">
        <title>Microbes associate with the intestines of laboratory mice.</title>
        <authorList>
            <person name="Navarre W."/>
            <person name="Wong E."/>
            <person name="Huang K."/>
            <person name="Tropini C."/>
            <person name="Ng K."/>
            <person name="Yu B."/>
        </authorList>
    </citation>
    <scope>NUCLEOTIDE SEQUENCE</scope>
    <source>
        <strain evidence="1">NM01_1-7b</strain>
    </source>
</reference>
<evidence type="ECO:0000313" key="2">
    <source>
        <dbReference type="Proteomes" id="UP000304953"/>
    </source>
</evidence>
<proteinExistence type="predicted"/>
<organism evidence="1 2">
    <name type="scientific">Petralouisia muris</name>
    <dbReference type="NCBI Taxonomy" id="3032872"/>
    <lineage>
        <taxon>Bacteria</taxon>
        <taxon>Bacillati</taxon>
        <taxon>Bacillota</taxon>
        <taxon>Clostridia</taxon>
        <taxon>Lachnospirales</taxon>
        <taxon>Lachnospiraceae</taxon>
        <taxon>Petralouisia</taxon>
    </lineage>
</organism>
<name>A0AC61RXM2_9FIRM</name>
<comment type="caution">
    <text evidence="1">The sequence shown here is derived from an EMBL/GenBank/DDBJ whole genome shotgun (WGS) entry which is preliminary data.</text>
</comment>
<evidence type="ECO:0000313" key="1">
    <source>
        <dbReference type="EMBL" id="TGY96630.1"/>
    </source>
</evidence>